<dbReference type="AlphaFoldDB" id="A0A409YJD9"/>
<evidence type="ECO:0000259" key="2">
    <source>
        <dbReference type="Pfam" id="PF22936"/>
    </source>
</evidence>
<organism evidence="3 4">
    <name type="scientific">Panaeolus cyanescens</name>
    <dbReference type="NCBI Taxonomy" id="181874"/>
    <lineage>
        <taxon>Eukaryota</taxon>
        <taxon>Fungi</taxon>
        <taxon>Dikarya</taxon>
        <taxon>Basidiomycota</taxon>
        <taxon>Agaricomycotina</taxon>
        <taxon>Agaricomycetes</taxon>
        <taxon>Agaricomycetidae</taxon>
        <taxon>Agaricales</taxon>
        <taxon>Agaricineae</taxon>
        <taxon>Galeropsidaceae</taxon>
        <taxon>Panaeolus</taxon>
    </lineage>
</organism>
<evidence type="ECO:0000313" key="3">
    <source>
        <dbReference type="EMBL" id="PPR03110.1"/>
    </source>
</evidence>
<name>A0A409YJD9_9AGAR</name>
<dbReference type="InParanoid" id="A0A409YJD9"/>
<dbReference type="EMBL" id="NHTK01001103">
    <property type="protein sequence ID" value="PPR03110.1"/>
    <property type="molecule type" value="Genomic_DNA"/>
</dbReference>
<evidence type="ECO:0000313" key="4">
    <source>
        <dbReference type="Proteomes" id="UP000284842"/>
    </source>
</evidence>
<reference evidence="3 4" key="1">
    <citation type="journal article" date="2018" name="Evol. Lett.">
        <title>Horizontal gene cluster transfer increased hallucinogenic mushroom diversity.</title>
        <authorList>
            <person name="Reynolds H.T."/>
            <person name="Vijayakumar V."/>
            <person name="Gluck-Thaler E."/>
            <person name="Korotkin H.B."/>
            <person name="Matheny P.B."/>
            <person name="Slot J.C."/>
        </authorList>
    </citation>
    <scope>NUCLEOTIDE SEQUENCE [LARGE SCALE GENOMIC DNA]</scope>
    <source>
        <strain evidence="3 4">2629</strain>
    </source>
</reference>
<feature type="compositionally biased region" description="Basic and acidic residues" evidence="1">
    <location>
        <begin position="265"/>
        <end position="274"/>
    </location>
</feature>
<feature type="compositionally biased region" description="Polar residues" evidence="1">
    <location>
        <begin position="231"/>
        <end position="249"/>
    </location>
</feature>
<protein>
    <recommendedName>
        <fullName evidence="2">Retrovirus-related Pol polyprotein from transposon TNT 1-94-like beta-barrel domain-containing protein</fullName>
    </recommendedName>
</protein>
<dbReference type="Pfam" id="PF22936">
    <property type="entry name" value="Pol_BBD"/>
    <property type="match status" value="1"/>
</dbReference>
<sequence>MGPGKSDSSYSTFLKLKEDGTNWPAYKVETLQHMYARGIVDNLDGTVYPPEQLVAHDKQIYLASDSKFKNPLDRETVKSLQAERKEYFKNEGLGTEILIATVPVSTFVQLRHHNTLSERWNALCAIYEHRGEDVSFDMWDRFNNLHFTGGSVHAFISRMSDMRDQLIINDADLTDKQFVAAIRRAFRQSEYNEYLASVCAGIRNAGKEITPAVLIQELKTEANSRHGASAISPNVKTSEALASSGSDSQRSTSNSGKKGKKKSRDSKTKPKYHCDNCGLDGHSQERCWGPGGGSHDSSPQWWRDKQAELQKKKSNFNANVAESHESACAFTESASSKPEHVALLSAFTHTPNTPLDSTTPTSNVDTTHPAQQLDYDSLLKAYITLVNSLGEGAFPYTESLDAKPEHVALVLHNLPCTRDVEPLKAPSYALQSLTSQYLGTVLDCGASDHYTPRRDLLTNFTPVKEATRVADGRIVDALGKGDLTIQVPCGKLGSTKVTLSNVYFVPSFSFTLVSIARILLNSDCQILFKKSPNPTAILLTSSNVISSLVKPGRYLGPDEQSRGIRVYWPSRHTITVEREVFLDIPDRLSPLLHDVIVEGEIPSDNHQQYIQVNIDDVSSDDDKSPPSNNNPVNFPQEDEDAASDAEVENQLLDDNQQTPPPSPPITPPPVSPPPPKPRRIMGLEVPEHLNIDINAPRQTRPRNNSVTMPGFYSDKNQESRGSGRAALLQSNISSIRAMHDEIRDQYGEDFIGISEITKAISFALASGAPGLSTMASTLRHQAGRE</sequence>
<comment type="caution">
    <text evidence="3">The sequence shown here is derived from an EMBL/GenBank/DDBJ whole genome shotgun (WGS) entry which is preliminary data.</text>
</comment>
<keyword evidence="4" id="KW-1185">Reference proteome</keyword>
<dbReference type="InterPro" id="IPR054722">
    <property type="entry name" value="PolX-like_BBD"/>
</dbReference>
<feature type="compositionally biased region" description="Pro residues" evidence="1">
    <location>
        <begin position="658"/>
        <end position="675"/>
    </location>
</feature>
<gene>
    <name evidence="3" type="ORF">CVT24_012410</name>
</gene>
<dbReference type="Proteomes" id="UP000284842">
    <property type="component" value="Unassembled WGS sequence"/>
</dbReference>
<feature type="region of interest" description="Disordered" evidence="1">
    <location>
        <begin position="225"/>
        <end position="274"/>
    </location>
</feature>
<accession>A0A409YJD9</accession>
<evidence type="ECO:0000256" key="1">
    <source>
        <dbReference type="SAM" id="MobiDB-lite"/>
    </source>
</evidence>
<feature type="compositionally biased region" description="Acidic residues" evidence="1">
    <location>
        <begin position="636"/>
        <end position="647"/>
    </location>
</feature>
<proteinExistence type="predicted"/>
<dbReference type="STRING" id="181874.A0A409YJD9"/>
<dbReference type="OrthoDB" id="2692435at2759"/>
<feature type="region of interest" description="Disordered" evidence="1">
    <location>
        <begin position="616"/>
        <end position="681"/>
    </location>
</feature>
<feature type="domain" description="Retrovirus-related Pol polyprotein from transposon TNT 1-94-like beta-barrel" evidence="2">
    <location>
        <begin position="441"/>
        <end position="518"/>
    </location>
</feature>
<dbReference type="Pfam" id="PF14223">
    <property type="entry name" value="Retrotran_gag_2"/>
    <property type="match status" value="1"/>
</dbReference>